<dbReference type="PANTHER" id="PTHR43132:SF8">
    <property type="entry name" value="HTH-TYPE TRANSCRIPTIONAL REGULATOR KMTR"/>
    <property type="match status" value="1"/>
</dbReference>
<dbReference type="InterPro" id="IPR001845">
    <property type="entry name" value="HTH_ArsR_DNA-bd_dom"/>
</dbReference>
<keyword evidence="1" id="KW-0805">Transcription regulation</keyword>
<dbReference type="CDD" id="cd00090">
    <property type="entry name" value="HTH_ARSR"/>
    <property type="match status" value="1"/>
</dbReference>
<evidence type="ECO:0000313" key="7">
    <source>
        <dbReference type="Proteomes" id="UP000051223"/>
    </source>
</evidence>
<dbReference type="AlphaFoldDB" id="A0A0R1YKS8"/>
<keyword evidence="7" id="KW-1185">Reference proteome</keyword>
<dbReference type="SUPFAM" id="SSF46785">
    <property type="entry name" value="Winged helix' DNA-binding domain"/>
    <property type="match status" value="1"/>
</dbReference>
<dbReference type="STRING" id="1423754.FC39_GL000580"/>
<dbReference type="CDD" id="cd00158">
    <property type="entry name" value="RHOD"/>
    <property type="match status" value="1"/>
</dbReference>
<feature type="domain" description="HTH arsR-type" evidence="5">
    <location>
        <begin position="7"/>
        <end position="101"/>
    </location>
</feature>
<dbReference type="Pfam" id="PF01022">
    <property type="entry name" value="HTH_5"/>
    <property type="match status" value="1"/>
</dbReference>
<dbReference type="NCBIfam" id="NF033788">
    <property type="entry name" value="HTH_metalloreg"/>
    <property type="match status" value="1"/>
</dbReference>
<dbReference type="SUPFAM" id="SSF52821">
    <property type="entry name" value="Rhodanese/Cell cycle control phosphatase"/>
    <property type="match status" value="1"/>
</dbReference>
<evidence type="ECO:0000259" key="5">
    <source>
        <dbReference type="PROSITE" id="PS50987"/>
    </source>
</evidence>
<dbReference type="eggNOG" id="COG0607">
    <property type="taxonomic scope" value="Bacteria"/>
</dbReference>
<dbReference type="InterPro" id="IPR036388">
    <property type="entry name" value="WH-like_DNA-bd_sf"/>
</dbReference>
<sequence length="217" mass="24834">MNSAEQYRDDAFEQIVKIGKSLGNISRLKILDNLVQSRKSVEELASAVGLSVGTTSKNLQLLKKVGLVKEEKEKNFVFYKLASQKVAKVISLLIDISEENIPELQELEHKLKTKNSNIRSITVPDLKKQLYTKDPYLLDLRPSEEYQMGHLPGAHNIPYNQIEKRMDEIPRDREVIVYCRGRLCGYSDIIGGKLSLAGYRVKAFNNTVWEWNHSLEK</sequence>
<comment type="caution">
    <text evidence="6">The sequence shown here is derived from an EMBL/GenBank/DDBJ whole genome shotgun (WGS) entry which is preliminary data.</text>
</comment>
<dbReference type="Pfam" id="PF00581">
    <property type="entry name" value="Rhodanese"/>
    <property type="match status" value="1"/>
</dbReference>
<evidence type="ECO:0000256" key="3">
    <source>
        <dbReference type="ARBA" id="ARBA00023163"/>
    </source>
</evidence>
<proteinExistence type="predicted"/>
<dbReference type="PATRIC" id="fig|1423754.3.peg.600"/>
<dbReference type="RefSeq" id="WP_025081057.1">
    <property type="nucleotide sequence ID" value="NZ_AZGI01000015.1"/>
</dbReference>
<dbReference type="GO" id="GO:0003677">
    <property type="term" value="F:DNA binding"/>
    <property type="evidence" value="ECO:0007669"/>
    <property type="project" value="UniProtKB-KW"/>
</dbReference>
<evidence type="ECO:0000256" key="2">
    <source>
        <dbReference type="ARBA" id="ARBA00023125"/>
    </source>
</evidence>
<keyword evidence="3" id="KW-0804">Transcription</keyword>
<dbReference type="InterPro" id="IPR001763">
    <property type="entry name" value="Rhodanese-like_dom"/>
</dbReference>
<evidence type="ECO:0000259" key="4">
    <source>
        <dbReference type="PROSITE" id="PS50206"/>
    </source>
</evidence>
<dbReference type="GO" id="GO:0003700">
    <property type="term" value="F:DNA-binding transcription factor activity"/>
    <property type="evidence" value="ECO:0007669"/>
    <property type="project" value="InterPro"/>
</dbReference>
<dbReference type="OrthoDB" id="9800872at2"/>
<accession>A0A0R1YKS8</accession>
<dbReference type="InterPro" id="IPR051011">
    <property type="entry name" value="Metal_resp_trans_reg"/>
</dbReference>
<dbReference type="InterPro" id="IPR036873">
    <property type="entry name" value="Rhodanese-like_dom_sf"/>
</dbReference>
<dbReference type="PRINTS" id="PR00778">
    <property type="entry name" value="HTHARSR"/>
</dbReference>
<dbReference type="Gene3D" id="3.40.250.10">
    <property type="entry name" value="Rhodanese-like domain"/>
    <property type="match status" value="1"/>
</dbReference>
<dbReference type="SMART" id="SM00450">
    <property type="entry name" value="RHOD"/>
    <property type="match status" value="1"/>
</dbReference>
<dbReference type="PROSITE" id="PS50987">
    <property type="entry name" value="HTH_ARSR_2"/>
    <property type="match status" value="1"/>
</dbReference>
<reference evidence="6 7" key="1">
    <citation type="journal article" date="2015" name="Genome Announc.">
        <title>Expanding the biotechnology potential of lactobacilli through comparative genomics of 213 strains and associated genera.</title>
        <authorList>
            <person name="Sun Z."/>
            <person name="Harris H.M."/>
            <person name="McCann A."/>
            <person name="Guo C."/>
            <person name="Argimon S."/>
            <person name="Zhang W."/>
            <person name="Yang X."/>
            <person name="Jeffery I.B."/>
            <person name="Cooney J.C."/>
            <person name="Kagawa T.F."/>
            <person name="Liu W."/>
            <person name="Song Y."/>
            <person name="Salvetti E."/>
            <person name="Wrobel A."/>
            <person name="Rasinkangas P."/>
            <person name="Parkhill J."/>
            <person name="Rea M.C."/>
            <person name="O'Sullivan O."/>
            <person name="Ritari J."/>
            <person name="Douillard F.P."/>
            <person name="Paul Ross R."/>
            <person name="Yang R."/>
            <person name="Briner A.E."/>
            <person name="Felis G.E."/>
            <person name="de Vos W.M."/>
            <person name="Barrangou R."/>
            <person name="Klaenhammer T.R."/>
            <person name="Caufield P.W."/>
            <person name="Cui Y."/>
            <person name="Zhang H."/>
            <person name="O'Toole P.W."/>
        </authorList>
    </citation>
    <scope>NUCLEOTIDE SEQUENCE [LARGE SCALE GENOMIC DNA]</scope>
    <source>
        <strain evidence="6 7">DSM 5661</strain>
    </source>
</reference>
<protein>
    <submittedName>
        <fullName evidence="6">Transcriptional regulator</fullName>
    </submittedName>
</protein>
<feature type="domain" description="Rhodanese" evidence="4">
    <location>
        <begin position="131"/>
        <end position="217"/>
    </location>
</feature>
<dbReference type="EMBL" id="AZGI01000015">
    <property type="protein sequence ID" value="KRM40555.1"/>
    <property type="molecule type" value="Genomic_DNA"/>
</dbReference>
<dbReference type="PANTHER" id="PTHR43132">
    <property type="entry name" value="ARSENICAL RESISTANCE OPERON REPRESSOR ARSR-RELATED"/>
    <property type="match status" value="1"/>
</dbReference>
<evidence type="ECO:0000256" key="1">
    <source>
        <dbReference type="ARBA" id="ARBA00023015"/>
    </source>
</evidence>
<gene>
    <name evidence="6" type="ORF">FC39_GL000580</name>
</gene>
<dbReference type="Gene3D" id="1.10.10.10">
    <property type="entry name" value="Winged helix-like DNA-binding domain superfamily/Winged helix DNA-binding domain"/>
    <property type="match status" value="1"/>
</dbReference>
<organism evidence="6 7">
    <name type="scientific">Lactobacillus hamsteri DSM 5661 = JCM 6256</name>
    <dbReference type="NCBI Taxonomy" id="1423754"/>
    <lineage>
        <taxon>Bacteria</taxon>
        <taxon>Bacillati</taxon>
        <taxon>Bacillota</taxon>
        <taxon>Bacilli</taxon>
        <taxon>Lactobacillales</taxon>
        <taxon>Lactobacillaceae</taxon>
        <taxon>Lactobacillus</taxon>
    </lineage>
</organism>
<dbReference type="eggNOG" id="COG0640">
    <property type="taxonomic scope" value="Bacteria"/>
</dbReference>
<dbReference type="InterPro" id="IPR011991">
    <property type="entry name" value="ArsR-like_HTH"/>
</dbReference>
<evidence type="ECO:0000313" key="6">
    <source>
        <dbReference type="EMBL" id="KRM40555.1"/>
    </source>
</evidence>
<keyword evidence="2" id="KW-0238">DNA-binding</keyword>
<dbReference type="SMART" id="SM00418">
    <property type="entry name" value="HTH_ARSR"/>
    <property type="match status" value="1"/>
</dbReference>
<dbReference type="PROSITE" id="PS50206">
    <property type="entry name" value="RHODANESE_3"/>
    <property type="match status" value="1"/>
</dbReference>
<name>A0A0R1YKS8_9LACO</name>
<dbReference type="Proteomes" id="UP000051223">
    <property type="component" value="Unassembled WGS sequence"/>
</dbReference>
<dbReference type="InterPro" id="IPR036390">
    <property type="entry name" value="WH_DNA-bd_sf"/>
</dbReference>